<reference evidence="2" key="1">
    <citation type="submission" date="2020-02" db="EMBL/GenBank/DDBJ databases">
        <authorList>
            <person name="Meier V. D."/>
        </authorList>
    </citation>
    <scope>NUCLEOTIDE SEQUENCE</scope>
    <source>
        <strain evidence="2">AVDCRST_MAG12</strain>
    </source>
</reference>
<feature type="compositionally biased region" description="Basic residues" evidence="1">
    <location>
        <begin position="25"/>
        <end position="34"/>
    </location>
</feature>
<sequence length="134" mass="14674">EPHARVHASPDGLRARVLLLDPRLQRSRRRRARGGVRGTSGGRRRAHEGGGRLSGGRGDPGPLPRWPAGPYAAYALDRTPTRPPPRPGQVLSPHLPLVHPEARGRRLRSPRHVGYLAPRTARSRRGRHPDPGGV</sequence>
<name>A0A6J4SSW0_9ACTN</name>
<feature type="non-terminal residue" evidence="2">
    <location>
        <position position="134"/>
    </location>
</feature>
<proteinExistence type="predicted"/>
<organism evidence="2">
    <name type="scientific">uncultured Rubrobacteraceae bacterium</name>
    <dbReference type="NCBI Taxonomy" id="349277"/>
    <lineage>
        <taxon>Bacteria</taxon>
        <taxon>Bacillati</taxon>
        <taxon>Actinomycetota</taxon>
        <taxon>Rubrobacteria</taxon>
        <taxon>Rubrobacterales</taxon>
        <taxon>Rubrobacteraceae</taxon>
        <taxon>environmental samples</taxon>
    </lineage>
</organism>
<dbReference type="EMBL" id="CADCVK010000404">
    <property type="protein sequence ID" value="CAA9504403.1"/>
    <property type="molecule type" value="Genomic_DNA"/>
</dbReference>
<gene>
    <name evidence="2" type="ORF">AVDCRST_MAG12-2861</name>
</gene>
<evidence type="ECO:0000313" key="2">
    <source>
        <dbReference type="EMBL" id="CAA9504403.1"/>
    </source>
</evidence>
<feature type="non-terminal residue" evidence="2">
    <location>
        <position position="1"/>
    </location>
</feature>
<protein>
    <submittedName>
        <fullName evidence="2">Uncharacterized protein</fullName>
    </submittedName>
</protein>
<accession>A0A6J4SSW0</accession>
<evidence type="ECO:0000256" key="1">
    <source>
        <dbReference type="SAM" id="MobiDB-lite"/>
    </source>
</evidence>
<dbReference type="AlphaFoldDB" id="A0A6J4SSW0"/>
<feature type="region of interest" description="Disordered" evidence="1">
    <location>
        <begin position="1"/>
        <end position="134"/>
    </location>
</feature>